<proteinExistence type="inferred from homology"/>
<evidence type="ECO:0000256" key="1">
    <source>
        <dbReference type="ARBA" id="ARBA00006987"/>
    </source>
</evidence>
<dbReference type="PANTHER" id="PTHR42928:SF5">
    <property type="entry name" value="BLR1237 PROTEIN"/>
    <property type="match status" value="1"/>
</dbReference>
<dbReference type="Pfam" id="PF03401">
    <property type="entry name" value="TctC"/>
    <property type="match status" value="1"/>
</dbReference>
<reference evidence="2 3" key="1">
    <citation type="submission" date="2019-06" db="EMBL/GenBank/DDBJ databases">
        <title>Quisquiliibacterium sp. nov., isolated from a maize field.</title>
        <authorList>
            <person name="Lin S.-Y."/>
            <person name="Tsai C.-F."/>
            <person name="Young C.-C."/>
        </authorList>
    </citation>
    <scope>NUCLEOTIDE SEQUENCE [LARGE SCALE GENOMIC DNA]</scope>
    <source>
        <strain evidence="2 3">CC-CFT501</strain>
    </source>
</reference>
<comment type="caution">
    <text evidence="2">The sequence shown here is derived from an EMBL/GenBank/DDBJ whole genome shotgun (WGS) entry which is preliminary data.</text>
</comment>
<gene>
    <name evidence="2" type="ORF">FHP08_13365</name>
</gene>
<dbReference type="PROSITE" id="PS51318">
    <property type="entry name" value="TAT"/>
    <property type="match status" value="1"/>
</dbReference>
<dbReference type="PANTHER" id="PTHR42928">
    <property type="entry name" value="TRICARBOXYLATE-BINDING PROTEIN"/>
    <property type="match status" value="1"/>
</dbReference>
<evidence type="ECO:0000313" key="2">
    <source>
        <dbReference type="EMBL" id="TXL64726.1"/>
    </source>
</evidence>
<dbReference type="OrthoDB" id="8678477at2"/>
<dbReference type="InterPro" id="IPR042100">
    <property type="entry name" value="Bug_dom1"/>
</dbReference>
<dbReference type="PIRSF" id="PIRSF017082">
    <property type="entry name" value="YflP"/>
    <property type="match status" value="1"/>
</dbReference>
<sequence>MDSSGTDRVDRLPRRALLAGGVALAAASLFPVAARAQGSWPDRPIRMVVPFPPGGSSDSLGRVLAEGLREALGTTVVIENKPGGTTQIGTDQVFRADPDGYTILQGSATAFSVLPNMRKLPYDPVTGFEFAGGVADYIAIITARNELGVTSLQQLIDRAKKAPGKLTFGSAGIASAGHIAGEILKREAGIDLLHVPFKGSGQLIAALIGGEIDLILDGVGLGMAKSGKAVALAAFSDRRHPELPDVPSLIEAGVKAKLPTGGWGIMAPRGTPPDVMRKLSSALEQVVTDPKNVDAMLRFGVVARWTPPDAYSKGLEDARAYYADLLPAIGLKGER</sequence>
<dbReference type="Gene3D" id="3.40.190.10">
    <property type="entry name" value="Periplasmic binding protein-like II"/>
    <property type="match status" value="1"/>
</dbReference>
<dbReference type="EMBL" id="VDUY01000005">
    <property type="protein sequence ID" value="TXL64726.1"/>
    <property type="molecule type" value="Genomic_DNA"/>
</dbReference>
<protein>
    <submittedName>
        <fullName evidence="2">Tripartite tricarboxylate transporter substrate binding protein</fullName>
    </submittedName>
</protein>
<comment type="similarity">
    <text evidence="1">Belongs to the UPF0065 (bug) family.</text>
</comment>
<evidence type="ECO:0000313" key="3">
    <source>
        <dbReference type="Proteomes" id="UP000321548"/>
    </source>
</evidence>
<dbReference type="CDD" id="cd07012">
    <property type="entry name" value="PBP2_Bug_TTT"/>
    <property type="match status" value="1"/>
</dbReference>
<keyword evidence="3" id="KW-1185">Reference proteome</keyword>
<dbReference type="InterPro" id="IPR005064">
    <property type="entry name" value="BUG"/>
</dbReference>
<accession>A0A5C8NU92</accession>
<dbReference type="InterPro" id="IPR006311">
    <property type="entry name" value="TAT_signal"/>
</dbReference>
<dbReference type="RefSeq" id="WP_147704975.1">
    <property type="nucleotide sequence ID" value="NZ_VDUY01000005.1"/>
</dbReference>
<dbReference type="AlphaFoldDB" id="A0A5C8NU92"/>
<dbReference type="Gene3D" id="3.40.190.150">
    <property type="entry name" value="Bordetella uptake gene, domain 1"/>
    <property type="match status" value="1"/>
</dbReference>
<organism evidence="2 3">
    <name type="scientific">Zeimonas arvi</name>
    <dbReference type="NCBI Taxonomy" id="2498847"/>
    <lineage>
        <taxon>Bacteria</taxon>
        <taxon>Pseudomonadati</taxon>
        <taxon>Pseudomonadota</taxon>
        <taxon>Betaproteobacteria</taxon>
        <taxon>Burkholderiales</taxon>
        <taxon>Burkholderiaceae</taxon>
        <taxon>Zeimonas</taxon>
    </lineage>
</organism>
<dbReference type="SUPFAM" id="SSF53850">
    <property type="entry name" value="Periplasmic binding protein-like II"/>
    <property type="match status" value="1"/>
</dbReference>
<dbReference type="Proteomes" id="UP000321548">
    <property type="component" value="Unassembled WGS sequence"/>
</dbReference>
<name>A0A5C8NU92_9BURK</name>